<evidence type="ECO:0000313" key="2">
    <source>
        <dbReference type="EMBL" id="CAK1543057.1"/>
    </source>
</evidence>
<dbReference type="PANTHER" id="PTHR21364:SF2">
    <property type="entry name" value="GENERAL ODORANT-BINDING PROTEIN 19A"/>
    <property type="match status" value="1"/>
</dbReference>
<keyword evidence="1" id="KW-0732">Signal</keyword>
<dbReference type="Pfam" id="PF01395">
    <property type="entry name" value="PBP_GOBP"/>
    <property type="match status" value="2"/>
</dbReference>
<comment type="caution">
    <text evidence="2">The sequence shown here is derived from an EMBL/GenBank/DDBJ whole genome shotgun (WGS) entry which is preliminary data.</text>
</comment>
<dbReference type="CDD" id="cd23992">
    <property type="entry name" value="PBP_GOBP"/>
    <property type="match status" value="2"/>
</dbReference>
<accession>A0AAV1J340</accession>
<gene>
    <name evidence="2" type="ORF">LNINA_LOCUS2897</name>
</gene>
<evidence type="ECO:0000313" key="3">
    <source>
        <dbReference type="Proteomes" id="UP001497472"/>
    </source>
</evidence>
<dbReference type="GO" id="GO:0005576">
    <property type="term" value="C:extracellular region"/>
    <property type="evidence" value="ECO:0007669"/>
    <property type="project" value="TreeGrafter"/>
</dbReference>
<dbReference type="SMART" id="SM00708">
    <property type="entry name" value="PhBP"/>
    <property type="match status" value="2"/>
</dbReference>
<dbReference type="GO" id="GO:0042048">
    <property type="term" value="P:olfactory behavior"/>
    <property type="evidence" value="ECO:0007669"/>
    <property type="project" value="TreeGrafter"/>
</dbReference>
<dbReference type="InterPro" id="IPR006170">
    <property type="entry name" value="PBP/GOBP"/>
</dbReference>
<dbReference type="InterPro" id="IPR036728">
    <property type="entry name" value="PBP_GOBP_sf"/>
</dbReference>
<protein>
    <submittedName>
        <fullName evidence="2">Uncharacterized protein</fullName>
    </submittedName>
</protein>
<dbReference type="Gene3D" id="1.10.238.20">
    <property type="entry name" value="Pheromone/general odorant binding protein domain"/>
    <property type="match status" value="2"/>
</dbReference>
<sequence length="274" mass="31535">MNVKECLFVSLFFFHLIYFTKAMTRQQLKNSGKLMKKSCMPKNDVTEDQVGQIEQGKFIEERNVMCYIACVYTMTQVIKNNKISYDAVIKQVDTMFPPEMRDAVKAAAANCKDISKKYKDICEASYWTAKYDETAIKKTMTVMKNQCMPKNGVNNDKVGKIEQGVFLEDHNVMCYIACVYKAAMVVKNNRLDKDLIIKQIDVLYPTDLRVPAKKGVEKCFDLQYKYDDGCEGIFYSTKCLYESYPASFVFPPLAAHEILDALENVSDKRRLEND</sequence>
<organism evidence="2 3">
    <name type="scientific">Leptosia nina</name>
    <dbReference type="NCBI Taxonomy" id="320188"/>
    <lineage>
        <taxon>Eukaryota</taxon>
        <taxon>Metazoa</taxon>
        <taxon>Ecdysozoa</taxon>
        <taxon>Arthropoda</taxon>
        <taxon>Hexapoda</taxon>
        <taxon>Insecta</taxon>
        <taxon>Pterygota</taxon>
        <taxon>Neoptera</taxon>
        <taxon>Endopterygota</taxon>
        <taxon>Lepidoptera</taxon>
        <taxon>Glossata</taxon>
        <taxon>Ditrysia</taxon>
        <taxon>Papilionoidea</taxon>
        <taxon>Pieridae</taxon>
        <taxon>Pierinae</taxon>
        <taxon>Leptosia</taxon>
    </lineage>
</organism>
<reference evidence="2 3" key="1">
    <citation type="submission" date="2023-11" db="EMBL/GenBank/DDBJ databases">
        <authorList>
            <person name="Okamura Y."/>
        </authorList>
    </citation>
    <scope>NUCLEOTIDE SEQUENCE [LARGE SCALE GENOMIC DNA]</scope>
</reference>
<evidence type="ECO:0000256" key="1">
    <source>
        <dbReference type="SAM" id="SignalP"/>
    </source>
</evidence>
<keyword evidence="3" id="KW-1185">Reference proteome</keyword>
<dbReference type="SUPFAM" id="SSF47565">
    <property type="entry name" value="Insect pheromone/odorant-binding proteins"/>
    <property type="match status" value="2"/>
</dbReference>
<dbReference type="GO" id="GO:0035275">
    <property type="term" value="F:dibutyl phthalate binding"/>
    <property type="evidence" value="ECO:0007669"/>
    <property type="project" value="TreeGrafter"/>
</dbReference>
<feature type="signal peptide" evidence="1">
    <location>
        <begin position="1"/>
        <end position="22"/>
    </location>
</feature>
<name>A0AAV1J340_9NEOP</name>
<dbReference type="GO" id="GO:0005549">
    <property type="term" value="F:odorant binding"/>
    <property type="evidence" value="ECO:0007669"/>
    <property type="project" value="InterPro"/>
</dbReference>
<dbReference type="Proteomes" id="UP001497472">
    <property type="component" value="Unassembled WGS sequence"/>
</dbReference>
<dbReference type="GO" id="GO:0007608">
    <property type="term" value="P:sensory perception of smell"/>
    <property type="evidence" value="ECO:0007669"/>
    <property type="project" value="TreeGrafter"/>
</dbReference>
<feature type="chain" id="PRO_5043393277" evidence="1">
    <location>
        <begin position="23"/>
        <end position="274"/>
    </location>
</feature>
<dbReference type="AlphaFoldDB" id="A0AAV1J340"/>
<dbReference type="PANTHER" id="PTHR21364">
    <property type="entry name" value="GENERAL ODORANT-BINDING PROTEIN 19A"/>
    <property type="match status" value="1"/>
</dbReference>
<proteinExistence type="predicted"/>
<dbReference type="EMBL" id="CAVLEF010000004">
    <property type="protein sequence ID" value="CAK1543057.1"/>
    <property type="molecule type" value="Genomic_DNA"/>
</dbReference>